<evidence type="ECO:0000313" key="3">
    <source>
        <dbReference type="Proteomes" id="UP000008141"/>
    </source>
</evidence>
<name>E1Z3N9_CHLVA</name>
<dbReference type="PANTHER" id="PTHR33428">
    <property type="entry name" value="CHLOROPHYLLASE-2, CHLOROPLASTIC"/>
    <property type="match status" value="1"/>
</dbReference>
<dbReference type="InterPro" id="IPR029058">
    <property type="entry name" value="AB_hydrolase_fold"/>
</dbReference>
<dbReference type="GeneID" id="17359177"/>
<dbReference type="OMA" id="DTSTHII"/>
<dbReference type="GO" id="GO:0015996">
    <property type="term" value="P:chlorophyll catabolic process"/>
    <property type="evidence" value="ECO:0007669"/>
    <property type="project" value="TreeGrafter"/>
</dbReference>
<dbReference type="GO" id="GO:0047746">
    <property type="term" value="F:chlorophyllase activity"/>
    <property type="evidence" value="ECO:0007669"/>
    <property type="project" value="TreeGrafter"/>
</dbReference>
<dbReference type="Gene3D" id="3.40.50.1820">
    <property type="entry name" value="alpha/beta hydrolase"/>
    <property type="match status" value="1"/>
</dbReference>
<proteinExistence type="predicted"/>
<dbReference type="ESTHER" id="chlva-e1z3n9">
    <property type="family name" value="Chlorophyllase_Plant"/>
</dbReference>
<protein>
    <submittedName>
        <fullName evidence="2">Uncharacterized protein CHL</fullName>
    </submittedName>
</protein>
<dbReference type="eggNOG" id="ENOG502R2XS">
    <property type="taxonomic scope" value="Eukaryota"/>
</dbReference>
<reference evidence="2 3" key="1">
    <citation type="journal article" date="2010" name="Plant Cell">
        <title>The Chlorella variabilis NC64A genome reveals adaptation to photosymbiosis, coevolution with viruses, and cryptic sex.</title>
        <authorList>
            <person name="Blanc G."/>
            <person name="Duncan G."/>
            <person name="Agarkova I."/>
            <person name="Borodovsky M."/>
            <person name="Gurnon J."/>
            <person name="Kuo A."/>
            <person name="Lindquist E."/>
            <person name="Lucas S."/>
            <person name="Pangilinan J."/>
            <person name="Polle J."/>
            <person name="Salamov A."/>
            <person name="Terry A."/>
            <person name="Yamada T."/>
            <person name="Dunigan D.D."/>
            <person name="Grigoriev I.V."/>
            <person name="Claverie J.M."/>
            <person name="Van Etten J.L."/>
        </authorList>
    </citation>
    <scope>NUCLEOTIDE SEQUENCE [LARGE SCALE GENOMIC DNA]</scope>
    <source>
        <strain evidence="2 3">NC64A</strain>
    </source>
</reference>
<dbReference type="KEGG" id="cvr:CHLNCDRAFT_153950"/>
<dbReference type="InParanoid" id="E1Z3N9"/>
<dbReference type="InterPro" id="IPR017395">
    <property type="entry name" value="Chlorophyllase-like"/>
</dbReference>
<keyword evidence="3" id="KW-1185">Reference proteome</keyword>
<dbReference type="SUPFAM" id="SSF53474">
    <property type="entry name" value="alpha/beta-Hydrolases"/>
    <property type="match status" value="1"/>
</dbReference>
<dbReference type="RefSeq" id="XP_005851983.1">
    <property type="nucleotide sequence ID" value="XM_005851921.1"/>
</dbReference>
<dbReference type="EMBL" id="GL433835">
    <property type="protein sequence ID" value="EFN59881.1"/>
    <property type="molecule type" value="Genomic_DNA"/>
</dbReference>
<evidence type="ECO:0000256" key="1">
    <source>
        <dbReference type="SAM" id="MobiDB-lite"/>
    </source>
</evidence>
<feature type="region of interest" description="Disordered" evidence="1">
    <location>
        <begin position="332"/>
        <end position="361"/>
    </location>
</feature>
<dbReference type="OrthoDB" id="508050at2759"/>
<evidence type="ECO:0000313" key="2">
    <source>
        <dbReference type="EMBL" id="EFN59881.1"/>
    </source>
</evidence>
<dbReference type="PANTHER" id="PTHR33428:SF14">
    <property type="entry name" value="CARBOXYLESTERASE TYPE B DOMAIN-CONTAINING PROTEIN"/>
    <property type="match status" value="1"/>
</dbReference>
<sequence length="370" mass="39046">MAQAAADFSRPGPCAPQSWQPDFPVPSDLQAVQLPAKLRLNVTMPDCPATAEQAFGPAPSPVLFFFNGFMNRAGWYHRLMQRAASWGLVTVQYDTPFFPLLTVAAEVQLFPYLLQWVADQGDDPASPLYGRADMASVAVGGHSRGGKLATLAFTGNPQLVQAAYLVDPVDVTRWSPESADNPSAVRALAASGLAVGMTAAGVISSCNPADAGYQPMYAAAGNGSWLGIIPEASHSQFIDAGCVGNAAADLLCGKGSDSRRQVAELTATPMLAWLWDQLVGQQQQQADAANGTSAGSPLPSFFSWVLRQQQAGMLEFQVKREEADGLWADAAGQAPDETPVDAAEGMVESAAEEEECAPEPELAAFARALD</sequence>
<dbReference type="STRING" id="554065.E1Z3N9"/>
<dbReference type="AlphaFoldDB" id="E1Z3N9"/>
<dbReference type="Pfam" id="PF07224">
    <property type="entry name" value="Chlorophyllase"/>
    <property type="match status" value="1"/>
</dbReference>
<gene>
    <name evidence="2" type="primary">CHL</name>
    <name evidence="2" type="ORF">CHLNCDRAFT_153950</name>
</gene>
<feature type="region of interest" description="Disordered" evidence="1">
    <location>
        <begin position="1"/>
        <end position="20"/>
    </location>
</feature>
<accession>E1Z3N9</accession>
<dbReference type="Proteomes" id="UP000008141">
    <property type="component" value="Unassembled WGS sequence"/>
</dbReference>
<dbReference type="FunCoup" id="E1Z3N9">
    <property type="interactions" value="7"/>
</dbReference>
<organism evidence="3">
    <name type="scientific">Chlorella variabilis</name>
    <name type="common">Green alga</name>
    <dbReference type="NCBI Taxonomy" id="554065"/>
    <lineage>
        <taxon>Eukaryota</taxon>
        <taxon>Viridiplantae</taxon>
        <taxon>Chlorophyta</taxon>
        <taxon>core chlorophytes</taxon>
        <taxon>Trebouxiophyceae</taxon>
        <taxon>Chlorellales</taxon>
        <taxon>Chlorellaceae</taxon>
        <taxon>Chlorella clade</taxon>
        <taxon>Chlorella</taxon>
    </lineage>
</organism>